<keyword evidence="3" id="KW-1185">Reference proteome</keyword>
<evidence type="ECO:0000313" key="3">
    <source>
        <dbReference type="Proteomes" id="UP000016932"/>
    </source>
</evidence>
<gene>
    <name evidence="2" type="ORF">MYCFIDRAFT_176198</name>
</gene>
<dbReference type="RefSeq" id="XP_007928187.1">
    <property type="nucleotide sequence ID" value="XM_007929996.1"/>
</dbReference>
<sequence length="144" mass="16199">MIGRCTHSNAHHHSTGRHYEQQCASGRERVVRAILHHGNGISLAGKGRDSQAIELIGEWRPAQMRPSGSAEVTYVRKFSAWPELYQLPRISWHRWADIYTQNPRTFSQSDTLLTRVVDAGAPRPNPGAGRLLTVFTILYSRVGL</sequence>
<dbReference type="VEuPathDB" id="FungiDB:MYCFIDRAFT_176198"/>
<protein>
    <submittedName>
        <fullName evidence="2">Uncharacterized protein</fullName>
    </submittedName>
</protein>
<dbReference type="HOGENOM" id="CLU_1797311_0_0_1"/>
<name>M3ATL7_PSEFD</name>
<feature type="region of interest" description="Disordered" evidence="1">
    <location>
        <begin position="1"/>
        <end position="20"/>
    </location>
</feature>
<reference evidence="2 3" key="1">
    <citation type="journal article" date="2012" name="PLoS Pathog.">
        <title>Diverse lifestyles and strategies of plant pathogenesis encoded in the genomes of eighteen Dothideomycetes fungi.</title>
        <authorList>
            <person name="Ohm R.A."/>
            <person name="Feau N."/>
            <person name="Henrissat B."/>
            <person name="Schoch C.L."/>
            <person name="Horwitz B.A."/>
            <person name="Barry K.W."/>
            <person name="Condon B.J."/>
            <person name="Copeland A.C."/>
            <person name="Dhillon B."/>
            <person name="Glaser F."/>
            <person name="Hesse C.N."/>
            <person name="Kosti I."/>
            <person name="LaButti K."/>
            <person name="Lindquist E.A."/>
            <person name="Lucas S."/>
            <person name="Salamov A.A."/>
            <person name="Bradshaw R.E."/>
            <person name="Ciuffetti L."/>
            <person name="Hamelin R.C."/>
            <person name="Kema G.H.J."/>
            <person name="Lawrence C."/>
            <person name="Scott J.A."/>
            <person name="Spatafora J.W."/>
            <person name="Turgeon B.G."/>
            <person name="de Wit P.J.G.M."/>
            <person name="Zhong S."/>
            <person name="Goodwin S.B."/>
            <person name="Grigoriev I.V."/>
        </authorList>
    </citation>
    <scope>NUCLEOTIDE SEQUENCE [LARGE SCALE GENOMIC DNA]</scope>
    <source>
        <strain evidence="2 3">CIRAD86</strain>
    </source>
</reference>
<organism evidence="2 3">
    <name type="scientific">Pseudocercospora fijiensis (strain CIRAD86)</name>
    <name type="common">Black leaf streak disease fungus</name>
    <name type="synonym">Mycosphaerella fijiensis</name>
    <dbReference type="NCBI Taxonomy" id="383855"/>
    <lineage>
        <taxon>Eukaryota</taxon>
        <taxon>Fungi</taxon>
        <taxon>Dikarya</taxon>
        <taxon>Ascomycota</taxon>
        <taxon>Pezizomycotina</taxon>
        <taxon>Dothideomycetes</taxon>
        <taxon>Dothideomycetidae</taxon>
        <taxon>Mycosphaerellales</taxon>
        <taxon>Mycosphaerellaceae</taxon>
        <taxon>Pseudocercospora</taxon>
    </lineage>
</organism>
<dbReference type="KEGG" id="pfj:MYCFIDRAFT_176198"/>
<evidence type="ECO:0000313" key="2">
    <source>
        <dbReference type="EMBL" id="EME80812.1"/>
    </source>
</evidence>
<accession>M3ATL7</accession>
<evidence type="ECO:0000256" key="1">
    <source>
        <dbReference type="SAM" id="MobiDB-lite"/>
    </source>
</evidence>
<dbReference type="AlphaFoldDB" id="M3ATL7"/>
<dbReference type="GeneID" id="19333510"/>
<dbReference type="EMBL" id="KB446560">
    <property type="protein sequence ID" value="EME80812.1"/>
    <property type="molecule type" value="Genomic_DNA"/>
</dbReference>
<proteinExistence type="predicted"/>
<dbReference type="Proteomes" id="UP000016932">
    <property type="component" value="Unassembled WGS sequence"/>
</dbReference>